<dbReference type="InterPro" id="IPR052716">
    <property type="entry name" value="MOSC_domain"/>
</dbReference>
<organism evidence="2 3">
    <name type="scientific">Dietzia aurantiaca</name>
    <dbReference type="NCBI Taxonomy" id="983873"/>
    <lineage>
        <taxon>Bacteria</taxon>
        <taxon>Bacillati</taxon>
        <taxon>Actinomycetota</taxon>
        <taxon>Actinomycetes</taxon>
        <taxon>Mycobacteriales</taxon>
        <taxon>Dietziaceae</taxon>
        <taxon>Dietzia</taxon>
    </lineage>
</organism>
<proteinExistence type="predicted"/>
<sequence>MQVGEVSELWRYPVKSMRGDRVVSTEVTERWGFPGDRGWAVRDEQASEIRGAKRINSLLQFHARYLEEPAADSTPPTEITCPDGTVVRSDDDEIHDVLSAATGRTVTLWPRRSPDDHEHYRRGRITEADIRAQLDLGPDDPFPDFSTLPEDVLAELFDYVTPRGTYFDAMPLSLATTTALESLQATVPDSVIDQRRFRKNVIVAGAPGAEGFPEFEWVGRRLRIGDVVCEVTTPIARCVMVGLPQAELPHDRDILKSLVRTTGMDLGVYLRVIEPGRITEGDPVHLE</sequence>
<dbReference type="RefSeq" id="WP_344988647.1">
    <property type="nucleotide sequence ID" value="NZ_BAABCD010000005.1"/>
</dbReference>
<protein>
    <submittedName>
        <fullName evidence="2">MOSC domain-containing protein</fullName>
    </submittedName>
</protein>
<dbReference type="PANTHER" id="PTHR36930:SF1">
    <property type="entry name" value="MOSC DOMAIN-CONTAINING PROTEIN"/>
    <property type="match status" value="1"/>
</dbReference>
<dbReference type="PROSITE" id="PS51340">
    <property type="entry name" value="MOSC"/>
    <property type="match status" value="1"/>
</dbReference>
<evidence type="ECO:0000259" key="1">
    <source>
        <dbReference type="PROSITE" id="PS51340"/>
    </source>
</evidence>
<dbReference type="PANTHER" id="PTHR36930">
    <property type="entry name" value="METAL-SULFUR CLUSTER BIOSYNTHESIS PROTEINS YUAD-RELATED"/>
    <property type="match status" value="1"/>
</dbReference>
<dbReference type="InterPro" id="IPR011037">
    <property type="entry name" value="Pyrv_Knase-like_insert_dom_sf"/>
</dbReference>
<evidence type="ECO:0000313" key="2">
    <source>
        <dbReference type="EMBL" id="MFC4753967.1"/>
    </source>
</evidence>
<dbReference type="Pfam" id="PF03476">
    <property type="entry name" value="MOSC_N"/>
    <property type="match status" value="1"/>
</dbReference>
<name>A0ABV9PMA1_9ACTN</name>
<evidence type="ECO:0000313" key="3">
    <source>
        <dbReference type="Proteomes" id="UP001595836"/>
    </source>
</evidence>
<dbReference type="InterPro" id="IPR005303">
    <property type="entry name" value="MOCOS_middle"/>
</dbReference>
<dbReference type="Gene3D" id="2.40.33.20">
    <property type="entry name" value="PK beta-barrel domain-like"/>
    <property type="match status" value="1"/>
</dbReference>
<feature type="domain" description="MOSC" evidence="1">
    <location>
        <begin position="146"/>
        <end position="287"/>
    </location>
</feature>
<comment type="caution">
    <text evidence="2">The sequence shown here is derived from an EMBL/GenBank/DDBJ whole genome shotgun (WGS) entry which is preliminary data.</text>
</comment>
<dbReference type="InterPro" id="IPR005302">
    <property type="entry name" value="MoCF_Sase_C"/>
</dbReference>
<accession>A0ABV9PMA1</accession>
<gene>
    <name evidence="2" type="ORF">ACFO7U_04120</name>
</gene>
<keyword evidence="3" id="KW-1185">Reference proteome</keyword>
<dbReference type="SUPFAM" id="SSF50800">
    <property type="entry name" value="PK beta-barrel domain-like"/>
    <property type="match status" value="1"/>
</dbReference>
<dbReference type="Proteomes" id="UP001595836">
    <property type="component" value="Unassembled WGS sequence"/>
</dbReference>
<dbReference type="Pfam" id="PF03473">
    <property type="entry name" value="MOSC"/>
    <property type="match status" value="1"/>
</dbReference>
<reference evidence="3" key="1">
    <citation type="journal article" date="2019" name="Int. J. Syst. Evol. Microbiol.">
        <title>The Global Catalogue of Microorganisms (GCM) 10K type strain sequencing project: providing services to taxonomists for standard genome sequencing and annotation.</title>
        <authorList>
            <consortium name="The Broad Institute Genomics Platform"/>
            <consortium name="The Broad Institute Genome Sequencing Center for Infectious Disease"/>
            <person name="Wu L."/>
            <person name="Ma J."/>
        </authorList>
    </citation>
    <scope>NUCLEOTIDE SEQUENCE [LARGE SCALE GENOMIC DNA]</scope>
    <source>
        <strain evidence="3">JCM 11882</strain>
    </source>
</reference>
<dbReference type="EMBL" id="JBHSHP010000008">
    <property type="protein sequence ID" value="MFC4753967.1"/>
    <property type="molecule type" value="Genomic_DNA"/>
</dbReference>